<protein>
    <submittedName>
        <fullName evidence="2">Uncharacterized protein</fullName>
    </submittedName>
</protein>
<dbReference type="EMBL" id="BQKI01000085">
    <property type="protein sequence ID" value="GJN34468.1"/>
    <property type="molecule type" value="Genomic_DNA"/>
</dbReference>
<organism evidence="2 3">
    <name type="scientific">Eleusine coracana subsp. coracana</name>
    <dbReference type="NCBI Taxonomy" id="191504"/>
    <lineage>
        <taxon>Eukaryota</taxon>
        <taxon>Viridiplantae</taxon>
        <taxon>Streptophyta</taxon>
        <taxon>Embryophyta</taxon>
        <taxon>Tracheophyta</taxon>
        <taxon>Spermatophyta</taxon>
        <taxon>Magnoliopsida</taxon>
        <taxon>Liliopsida</taxon>
        <taxon>Poales</taxon>
        <taxon>Poaceae</taxon>
        <taxon>PACMAD clade</taxon>
        <taxon>Chloridoideae</taxon>
        <taxon>Cynodonteae</taxon>
        <taxon>Eleusininae</taxon>
        <taxon>Eleusine</taxon>
    </lineage>
</organism>
<reference evidence="2" key="1">
    <citation type="journal article" date="2018" name="DNA Res.">
        <title>Multiple hybrid de novo genome assembly of finger millet, an orphan allotetraploid crop.</title>
        <authorList>
            <person name="Hatakeyama M."/>
            <person name="Aluri S."/>
            <person name="Balachadran M.T."/>
            <person name="Sivarajan S.R."/>
            <person name="Patrignani A."/>
            <person name="Gruter S."/>
            <person name="Poveda L."/>
            <person name="Shimizu-Inatsugi R."/>
            <person name="Baeten J."/>
            <person name="Francoijs K.J."/>
            <person name="Nataraja K.N."/>
            <person name="Reddy Y.A.N."/>
            <person name="Phadnis S."/>
            <person name="Ravikumar R.L."/>
            <person name="Schlapbach R."/>
            <person name="Sreeman S.M."/>
            <person name="Shimizu K.K."/>
        </authorList>
    </citation>
    <scope>NUCLEOTIDE SEQUENCE</scope>
</reference>
<evidence type="ECO:0000313" key="3">
    <source>
        <dbReference type="Proteomes" id="UP001054889"/>
    </source>
</evidence>
<evidence type="ECO:0000256" key="1">
    <source>
        <dbReference type="SAM" id="MobiDB-lite"/>
    </source>
</evidence>
<feature type="region of interest" description="Disordered" evidence="1">
    <location>
        <begin position="69"/>
        <end position="110"/>
    </location>
</feature>
<sequence>MQPGPWVRLPGVRLLQDAGGELAANGTPAFLVPVLDLARVHDGFGEGRRPHHLVAADVRRGKARVRRVPVAPQDNGRDARVRRLPPAVPREARGRHRPLPAGAEGQGSGCYGVASPGGYVPLTSVGC</sequence>
<proteinExistence type="predicted"/>
<name>A0AAV5FFI7_ELECO</name>
<keyword evidence="3" id="KW-1185">Reference proteome</keyword>
<evidence type="ECO:0000313" key="2">
    <source>
        <dbReference type="EMBL" id="GJN34468.1"/>
    </source>
</evidence>
<gene>
    <name evidence="2" type="primary">gb23131</name>
    <name evidence="2" type="ORF">PR202_gb23131</name>
</gene>
<reference evidence="2" key="2">
    <citation type="submission" date="2021-12" db="EMBL/GenBank/DDBJ databases">
        <title>Resequencing data analysis of finger millet.</title>
        <authorList>
            <person name="Hatakeyama M."/>
            <person name="Aluri S."/>
            <person name="Balachadran M.T."/>
            <person name="Sivarajan S.R."/>
            <person name="Poveda L."/>
            <person name="Shimizu-Inatsugi R."/>
            <person name="Schlapbach R."/>
            <person name="Sreeman S.M."/>
            <person name="Shimizu K.K."/>
        </authorList>
    </citation>
    <scope>NUCLEOTIDE SEQUENCE</scope>
</reference>
<comment type="caution">
    <text evidence="2">The sequence shown here is derived from an EMBL/GenBank/DDBJ whole genome shotgun (WGS) entry which is preliminary data.</text>
</comment>
<dbReference type="AlphaFoldDB" id="A0AAV5FFI7"/>
<dbReference type="Proteomes" id="UP001054889">
    <property type="component" value="Unassembled WGS sequence"/>
</dbReference>
<accession>A0AAV5FFI7</accession>